<dbReference type="InterPro" id="IPR007688">
    <property type="entry name" value="Conjugal_tfr_TrbL/VirB6"/>
</dbReference>
<dbReference type="GO" id="GO:0016020">
    <property type="term" value="C:membrane"/>
    <property type="evidence" value="ECO:0007669"/>
    <property type="project" value="UniProtKB-SubCell"/>
</dbReference>
<organism evidence="7 8">
    <name type="scientific">Photobacterium frigidiphilum</name>
    <dbReference type="NCBI Taxonomy" id="264736"/>
    <lineage>
        <taxon>Bacteria</taxon>
        <taxon>Pseudomonadati</taxon>
        <taxon>Pseudomonadota</taxon>
        <taxon>Gammaproteobacteria</taxon>
        <taxon>Vibrionales</taxon>
        <taxon>Vibrionaceae</taxon>
        <taxon>Photobacterium</taxon>
    </lineage>
</organism>
<evidence type="ECO:0000256" key="2">
    <source>
        <dbReference type="ARBA" id="ARBA00022692"/>
    </source>
</evidence>
<keyword evidence="4 5" id="KW-0472">Membrane</keyword>
<dbReference type="GO" id="GO:0030255">
    <property type="term" value="P:protein secretion by the type IV secretion system"/>
    <property type="evidence" value="ECO:0007669"/>
    <property type="project" value="InterPro"/>
</dbReference>
<keyword evidence="8" id="KW-1185">Reference proteome</keyword>
<accession>A0A2T3J7Q4</accession>
<evidence type="ECO:0000313" key="8">
    <source>
        <dbReference type="Proteomes" id="UP000240987"/>
    </source>
</evidence>
<name>A0A2T3J7Q4_9GAMM</name>
<feature type="chain" id="PRO_5015430574" description="Conjugal transfer protein TrbL" evidence="6">
    <location>
        <begin position="24"/>
        <end position="320"/>
    </location>
</feature>
<comment type="caution">
    <text evidence="7">The sequence shown here is derived from an EMBL/GenBank/DDBJ whole genome shotgun (WGS) entry which is preliminary data.</text>
</comment>
<feature type="transmembrane region" description="Helical" evidence="5">
    <location>
        <begin position="272"/>
        <end position="293"/>
    </location>
</feature>
<feature type="transmembrane region" description="Helical" evidence="5">
    <location>
        <begin position="86"/>
        <end position="108"/>
    </location>
</feature>
<feature type="signal peptide" evidence="6">
    <location>
        <begin position="1"/>
        <end position="23"/>
    </location>
</feature>
<dbReference type="RefSeq" id="WP_107245371.1">
    <property type="nucleotide sequence ID" value="NZ_PYMJ01000042.1"/>
</dbReference>
<feature type="transmembrane region" description="Helical" evidence="5">
    <location>
        <begin position="177"/>
        <end position="200"/>
    </location>
</feature>
<reference evidence="7 8" key="1">
    <citation type="submission" date="2018-01" db="EMBL/GenBank/DDBJ databases">
        <title>Whole genome sequencing of Histamine producing bacteria.</title>
        <authorList>
            <person name="Butler K."/>
        </authorList>
    </citation>
    <scope>NUCLEOTIDE SEQUENCE [LARGE SCALE GENOMIC DNA]</scope>
    <source>
        <strain evidence="7 8">JCM 12947</strain>
    </source>
</reference>
<dbReference type="Pfam" id="PF04610">
    <property type="entry name" value="TrbL"/>
    <property type="match status" value="1"/>
</dbReference>
<evidence type="ECO:0000256" key="3">
    <source>
        <dbReference type="ARBA" id="ARBA00022989"/>
    </source>
</evidence>
<evidence type="ECO:0000256" key="1">
    <source>
        <dbReference type="ARBA" id="ARBA00004141"/>
    </source>
</evidence>
<evidence type="ECO:0000256" key="6">
    <source>
        <dbReference type="SAM" id="SignalP"/>
    </source>
</evidence>
<evidence type="ECO:0000256" key="5">
    <source>
        <dbReference type="SAM" id="Phobius"/>
    </source>
</evidence>
<proteinExistence type="predicted"/>
<evidence type="ECO:0008006" key="9">
    <source>
        <dbReference type="Google" id="ProtNLM"/>
    </source>
</evidence>
<keyword evidence="2 5" id="KW-0812">Transmembrane</keyword>
<feature type="transmembrane region" description="Helical" evidence="5">
    <location>
        <begin position="147"/>
        <end position="170"/>
    </location>
</feature>
<evidence type="ECO:0000313" key="7">
    <source>
        <dbReference type="EMBL" id="PSU44801.1"/>
    </source>
</evidence>
<comment type="subcellular location">
    <subcellularLocation>
        <location evidence="1">Membrane</location>
        <topology evidence="1">Multi-pass membrane protein</topology>
    </subcellularLocation>
</comment>
<dbReference type="EMBL" id="PYMJ01000042">
    <property type="protein sequence ID" value="PSU44801.1"/>
    <property type="molecule type" value="Genomic_DNA"/>
</dbReference>
<keyword evidence="6" id="KW-0732">Signal</keyword>
<dbReference type="Proteomes" id="UP000240987">
    <property type="component" value="Unassembled WGS sequence"/>
</dbReference>
<keyword evidence="3 5" id="KW-1133">Transmembrane helix</keyword>
<evidence type="ECO:0000256" key="4">
    <source>
        <dbReference type="ARBA" id="ARBA00023136"/>
    </source>
</evidence>
<dbReference type="AlphaFoldDB" id="A0A2T3J7Q4"/>
<sequence length="320" mass="34831">MLHKKWPMAIALLALTVSLTATGSPEALRNVFENTVTDYVQTILAGNNDVFDFSMLLIMTLVMILAFQEIAIFMMDGLDMERIASAVIMVFATLGIWIVYPTFVDVLWEAGEGLSLSFQEIATGNRDPMFLSKWMTHTLSRLLTEDISLWTAAIDTILLTVGWSITSLLLQFVMYMVGMWAVWGLTLAKVIGVIFVPFLILPQTRSLFDGWLRFLVGFLVLLIILRITGVLAALTMQAQFESIGLACNNRAQLCIGTSVLTGSGNDFDRSDFIVTGLLAVLFVFSSFGFAAALSSGVGGGSNGITRSVAALAKKAATLLL</sequence>
<feature type="transmembrane region" description="Helical" evidence="5">
    <location>
        <begin position="212"/>
        <end position="234"/>
    </location>
</feature>
<dbReference type="OrthoDB" id="6630883at2"/>
<gene>
    <name evidence="7" type="ORF">C9J12_25735</name>
</gene>
<feature type="transmembrane region" description="Helical" evidence="5">
    <location>
        <begin position="53"/>
        <end position="74"/>
    </location>
</feature>
<protein>
    <recommendedName>
        <fullName evidence="9">Conjugal transfer protein TrbL</fullName>
    </recommendedName>
</protein>